<dbReference type="Proteomes" id="UP000318695">
    <property type="component" value="Unassembled WGS sequence"/>
</dbReference>
<dbReference type="AlphaFoldDB" id="A0A502JVE8"/>
<dbReference type="EMBL" id="SDPI01000004">
    <property type="protein sequence ID" value="TPH01469.1"/>
    <property type="molecule type" value="Genomic_DNA"/>
</dbReference>
<organism evidence="1 2">
    <name type="scientific">Haemophilus haemolyticus</name>
    <dbReference type="NCBI Taxonomy" id="726"/>
    <lineage>
        <taxon>Bacteria</taxon>
        <taxon>Pseudomonadati</taxon>
        <taxon>Pseudomonadota</taxon>
        <taxon>Gammaproteobacteria</taxon>
        <taxon>Pasteurellales</taxon>
        <taxon>Pasteurellaceae</taxon>
        <taxon>Haemophilus</taxon>
    </lineage>
</organism>
<sequence length="465" mass="56074">MEICEQLTTAQILHLAQSLDYSSCLPDEIFSFFDKDFNFNSWKWDDEHLFWQYYNNFYPSSIDYHDAVIYIDNPDKKNRLIESISWLINTLQDEHSSEKDQKIAFELTCLLPKFWAISYEEGIIFSQSSKNLAIRYLSHLKIELSTIQNASINDNERMDSLTENLENERWKKLAEDKWHLNELYNHLSLNFHQSYSFISEHHNHEILSLINQETKVFNLLYWLALLPEKYRQPFALQTTNKLAKFLLLFRLDHLSRNEMKDEQIQLSDIWKDCPNEWFDIFNQYPVRYPYLQLGFGAFLTKATDEKICIYIDSLHLNQGEESIKECLMYFFAHADKNRIQYLCKLAFDKWKDWDFGNPYSIARSILDRALVKYFQIMLPKQDRENFIQNEINQILNFQRQWFASIVELDKFVYLHLSRMQQACISEELEKDASLSFEDIQKRVYFPAQFDNDLRWRNWIDLDKFN</sequence>
<accession>A0A502JVE8</accession>
<gene>
    <name evidence="1" type="ORF">EUX54_01875</name>
</gene>
<dbReference type="RefSeq" id="WP_140578035.1">
    <property type="nucleotide sequence ID" value="NZ_SDPI01000004.1"/>
</dbReference>
<evidence type="ECO:0000313" key="2">
    <source>
        <dbReference type="Proteomes" id="UP000318695"/>
    </source>
</evidence>
<comment type="caution">
    <text evidence="1">The sequence shown here is derived from an EMBL/GenBank/DDBJ whole genome shotgun (WGS) entry which is preliminary data.</text>
</comment>
<protein>
    <submittedName>
        <fullName evidence="1">Uncharacterized protein</fullName>
    </submittedName>
</protein>
<name>A0A502JVE8_HAEHA</name>
<evidence type="ECO:0000313" key="1">
    <source>
        <dbReference type="EMBL" id="TPH01469.1"/>
    </source>
</evidence>
<proteinExistence type="predicted"/>
<reference evidence="1 2" key="1">
    <citation type="submission" date="2019-01" db="EMBL/GenBank/DDBJ databases">
        <title>Comparative genomic analysis identifies haemin-independent Haemophilus haemolyticus: a formal re-classification of Haemophilus intermedius.</title>
        <authorList>
            <person name="Harris T.M."/>
            <person name="Price E.P."/>
            <person name="Sarovich D.S."/>
            <person name="Norskov-Lauritsen N."/>
            <person name="Beissbarth J."/>
            <person name="Chang A.B."/>
            <person name="Smith-Vaughan H.C."/>
        </authorList>
    </citation>
    <scope>NUCLEOTIDE SEQUENCE [LARGE SCALE GENOMIC DNA]</scope>
    <source>
        <strain evidence="1 2">CCUG 30218</strain>
    </source>
</reference>